<feature type="non-terminal residue" evidence="1">
    <location>
        <position position="85"/>
    </location>
</feature>
<dbReference type="EMBL" id="MU150303">
    <property type="protein sequence ID" value="KAF9460167.1"/>
    <property type="molecule type" value="Genomic_DNA"/>
</dbReference>
<dbReference type="AlphaFoldDB" id="A0A9P5Y0T8"/>
<organism evidence="1 2">
    <name type="scientific">Collybia nuda</name>
    <dbReference type="NCBI Taxonomy" id="64659"/>
    <lineage>
        <taxon>Eukaryota</taxon>
        <taxon>Fungi</taxon>
        <taxon>Dikarya</taxon>
        <taxon>Basidiomycota</taxon>
        <taxon>Agaricomycotina</taxon>
        <taxon>Agaricomycetes</taxon>
        <taxon>Agaricomycetidae</taxon>
        <taxon>Agaricales</taxon>
        <taxon>Tricholomatineae</taxon>
        <taxon>Clitocybaceae</taxon>
        <taxon>Collybia</taxon>
    </lineage>
</organism>
<dbReference type="Proteomes" id="UP000807353">
    <property type="component" value="Unassembled WGS sequence"/>
</dbReference>
<comment type="caution">
    <text evidence="1">The sequence shown here is derived from an EMBL/GenBank/DDBJ whole genome shotgun (WGS) entry which is preliminary data.</text>
</comment>
<evidence type="ECO:0000313" key="1">
    <source>
        <dbReference type="EMBL" id="KAF9460167.1"/>
    </source>
</evidence>
<dbReference type="OrthoDB" id="3042911at2759"/>
<reference evidence="1" key="1">
    <citation type="submission" date="2020-11" db="EMBL/GenBank/DDBJ databases">
        <authorList>
            <consortium name="DOE Joint Genome Institute"/>
            <person name="Ahrendt S."/>
            <person name="Riley R."/>
            <person name="Andreopoulos W."/>
            <person name="Labutti K."/>
            <person name="Pangilinan J."/>
            <person name="Ruiz-Duenas F.J."/>
            <person name="Barrasa J.M."/>
            <person name="Sanchez-Garcia M."/>
            <person name="Camarero S."/>
            <person name="Miyauchi S."/>
            <person name="Serrano A."/>
            <person name="Linde D."/>
            <person name="Babiker R."/>
            <person name="Drula E."/>
            <person name="Ayuso-Fernandez I."/>
            <person name="Pacheco R."/>
            <person name="Padilla G."/>
            <person name="Ferreira P."/>
            <person name="Barriuso J."/>
            <person name="Kellner H."/>
            <person name="Castanera R."/>
            <person name="Alfaro M."/>
            <person name="Ramirez L."/>
            <person name="Pisabarro A.G."/>
            <person name="Kuo A."/>
            <person name="Tritt A."/>
            <person name="Lipzen A."/>
            <person name="He G."/>
            <person name="Yan M."/>
            <person name="Ng V."/>
            <person name="Cullen D."/>
            <person name="Martin F."/>
            <person name="Rosso M.-N."/>
            <person name="Henrissat B."/>
            <person name="Hibbett D."/>
            <person name="Martinez A.T."/>
            <person name="Grigoriev I.V."/>
        </authorList>
    </citation>
    <scope>NUCLEOTIDE SEQUENCE</scope>
    <source>
        <strain evidence="1">CBS 247.69</strain>
    </source>
</reference>
<gene>
    <name evidence="1" type="ORF">BDZ94DRAFT_1170168</name>
</gene>
<sequence length="85" mass="9874">MEKKLVEDEILRVQLVVDNLLSQLETKKVKILTLKGMVSPIKHLPNELISVIFEEYAVSLLDPPWILGHICSRWRRVALTTPKLW</sequence>
<accession>A0A9P5Y0T8</accession>
<protein>
    <recommendedName>
        <fullName evidence="3">F-box domain-containing protein</fullName>
    </recommendedName>
</protein>
<evidence type="ECO:0008006" key="3">
    <source>
        <dbReference type="Google" id="ProtNLM"/>
    </source>
</evidence>
<evidence type="ECO:0000313" key="2">
    <source>
        <dbReference type="Proteomes" id="UP000807353"/>
    </source>
</evidence>
<name>A0A9P5Y0T8_9AGAR</name>
<keyword evidence="2" id="KW-1185">Reference proteome</keyword>
<proteinExistence type="predicted"/>